<keyword evidence="1" id="KW-0812">Transmembrane</keyword>
<sequence length="215" mass="22841">MIGGWLAIGALALAAFALAAFLLRLPREGLTLFGAVLVFGLAGYAWQGSPGQPSAPKGHEDRSANQGEAMVEGRAALFDRTLPPPDYLLTSDAFARRGRFGDAAGLLRRGLEDNPNDLESWLALGLALVGHADGFVTPAALQAFGRARAIDPDHPGAEYFLGFAYLQSGEIRAARNVWAGLIAHSPPDAPWREGLEAEVARLDDMIARAPMLQGQ</sequence>
<organism evidence="2 3">
    <name type="scientific">Erythrobacter fulvus</name>
    <dbReference type="NCBI Taxonomy" id="2987523"/>
    <lineage>
        <taxon>Bacteria</taxon>
        <taxon>Pseudomonadati</taxon>
        <taxon>Pseudomonadota</taxon>
        <taxon>Alphaproteobacteria</taxon>
        <taxon>Sphingomonadales</taxon>
        <taxon>Erythrobacteraceae</taxon>
        <taxon>Erythrobacter/Porphyrobacter group</taxon>
        <taxon>Erythrobacter</taxon>
    </lineage>
</organism>
<keyword evidence="3" id="KW-1185">Reference proteome</keyword>
<feature type="transmembrane region" description="Helical" evidence="1">
    <location>
        <begin position="29"/>
        <end position="46"/>
    </location>
</feature>
<reference evidence="2 3" key="1">
    <citation type="submission" date="2022-10" db="EMBL/GenBank/DDBJ databases">
        <title>Erythrobacter sp. sf7 Genome sequencing.</title>
        <authorList>
            <person name="Park S."/>
        </authorList>
    </citation>
    <scope>NUCLEOTIDE SEQUENCE [LARGE SCALE GENOMIC DNA]</scope>
    <source>
        <strain evidence="3">sf7</strain>
    </source>
</reference>
<name>A0ABT5JUT0_9SPHN</name>
<dbReference type="RefSeq" id="WP_273679026.1">
    <property type="nucleotide sequence ID" value="NZ_JAQQXQ010000014.1"/>
</dbReference>
<evidence type="ECO:0000256" key="1">
    <source>
        <dbReference type="SAM" id="Phobius"/>
    </source>
</evidence>
<proteinExistence type="predicted"/>
<dbReference type="Proteomes" id="UP001216558">
    <property type="component" value="Unassembled WGS sequence"/>
</dbReference>
<dbReference type="InterPro" id="IPR011990">
    <property type="entry name" value="TPR-like_helical_dom_sf"/>
</dbReference>
<gene>
    <name evidence="2" type="ORF">OIK40_14295</name>
</gene>
<dbReference type="Pfam" id="PF14559">
    <property type="entry name" value="TPR_19"/>
    <property type="match status" value="1"/>
</dbReference>
<dbReference type="EMBL" id="JAQQXQ010000014">
    <property type="protein sequence ID" value="MDC8755816.1"/>
    <property type="molecule type" value="Genomic_DNA"/>
</dbReference>
<keyword evidence="1" id="KW-1133">Transmembrane helix</keyword>
<dbReference type="Gene3D" id="1.25.40.10">
    <property type="entry name" value="Tetratricopeptide repeat domain"/>
    <property type="match status" value="1"/>
</dbReference>
<dbReference type="SUPFAM" id="SSF48452">
    <property type="entry name" value="TPR-like"/>
    <property type="match status" value="1"/>
</dbReference>
<dbReference type="Pfam" id="PF13428">
    <property type="entry name" value="TPR_14"/>
    <property type="match status" value="1"/>
</dbReference>
<evidence type="ECO:0000313" key="3">
    <source>
        <dbReference type="Proteomes" id="UP001216558"/>
    </source>
</evidence>
<evidence type="ECO:0000313" key="2">
    <source>
        <dbReference type="EMBL" id="MDC8755816.1"/>
    </source>
</evidence>
<accession>A0ABT5JUT0</accession>
<keyword evidence="1" id="KW-0472">Membrane</keyword>
<comment type="caution">
    <text evidence="2">The sequence shown here is derived from an EMBL/GenBank/DDBJ whole genome shotgun (WGS) entry which is preliminary data.</text>
</comment>
<protein>
    <submittedName>
        <fullName evidence="2">Tetratricopeptide repeat protein</fullName>
    </submittedName>
</protein>